<evidence type="ECO:0000256" key="1">
    <source>
        <dbReference type="ARBA" id="ARBA00023239"/>
    </source>
</evidence>
<dbReference type="GO" id="GO:0008797">
    <property type="term" value="F:aspartate ammonia-lyase activity"/>
    <property type="evidence" value="ECO:0007669"/>
    <property type="project" value="TreeGrafter"/>
</dbReference>
<evidence type="ECO:0000313" key="5">
    <source>
        <dbReference type="EMBL" id="PWK53211.1"/>
    </source>
</evidence>
<reference evidence="5 6" key="1">
    <citation type="submission" date="2018-05" db="EMBL/GenBank/DDBJ databases">
        <title>Genomic Encyclopedia of Type Strains, Phase IV (KMG-IV): sequencing the most valuable type-strain genomes for metagenomic binning, comparative biology and taxonomic classification.</title>
        <authorList>
            <person name="Goeker M."/>
        </authorList>
    </citation>
    <scope>NUCLEOTIDE SEQUENCE [LARGE SCALE GENOMIC DNA]</scope>
    <source>
        <strain evidence="5 6">DSM 25350</strain>
    </source>
</reference>
<gene>
    <name evidence="5" type="ORF">C8D97_10334</name>
</gene>
<feature type="region of interest" description="Disordered" evidence="2">
    <location>
        <begin position="129"/>
        <end position="150"/>
    </location>
</feature>
<protein>
    <submittedName>
        <fullName evidence="5">Fumarase class II</fullName>
    </submittedName>
</protein>
<sequence>MTDYRKESDSLGEVKVPVDALYGAQTQRAIDNFDYSQKNQMFRQNRPLPVPFIVCLAQVKKAAARANANLDCISHEQSQAIIAACDAIISGKHMDQFPVSVFQTGSGTSSNMNMNEVIASLAKQRIEQSSNSDKNKATVHPNDHVNYGQSSNDVIPTTVQLALLVTVVERVFPAIDNLLNQLSELSKKHHSVIKTGRTHLMDAMPLSLADEFLTWRHQISESRERLVSSLSRLAEIPLGGTAIGTGINRHKDFADKAAEHLAEQLALPIKPCANLASRISAQDPALEVHGQLKVLATVLMKIANDLRWMNSGPNVGLAEIQLKALQPGSSIMPGKVNPVIPESVAMMMAEVMGNDTSLTIANQSGNFQLNVMLPLIADKSIASSELIADALNALADKALVDITVNNNRLQAQLSKNPILATALNTRIGYEKAAEIAKTAQKENRSVIDVAEEKTDISRKELESILDPEKQARPFE</sequence>
<dbReference type="Gene3D" id="1.10.40.30">
    <property type="entry name" value="Fumarase/aspartase (C-terminal domain)"/>
    <property type="match status" value="1"/>
</dbReference>
<evidence type="ECO:0000259" key="4">
    <source>
        <dbReference type="Pfam" id="PF10415"/>
    </source>
</evidence>
<dbReference type="PANTHER" id="PTHR42696">
    <property type="entry name" value="ASPARTATE AMMONIA-LYASE"/>
    <property type="match status" value="1"/>
</dbReference>
<accession>A0A316FWY4</accession>
<evidence type="ECO:0000313" key="6">
    <source>
        <dbReference type="Proteomes" id="UP000245790"/>
    </source>
</evidence>
<keyword evidence="6" id="KW-1185">Reference proteome</keyword>
<dbReference type="FunFam" id="1.20.200.10:FF:000001">
    <property type="entry name" value="Fumarate hydratase, mitochondrial"/>
    <property type="match status" value="1"/>
</dbReference>
<dbReference type="GO" id="GO:0005829">
    <property type="term" value="C:cytosol"/>
    <property type="evidence" value="ECO:0007669"/>
    <property type="project" value="TreeGrafter"/>
</dbReference>
<dbReference type="SUPFAM" id="SSF48557">
    <property type="entry name" value="L-aspartase-like"/>
    <property type="match status" value="1"/>
</dbReference>
<dbReference type="RefSeq" id="WP_109762297.1">
    <property type="nucleotide sequence ID" value="NZ_QGGU01000003.1"/>
</dbReference>
<dbReference type="AlphaFoldDB" id="A0A316FWY4"/>
<dbReference type="InterPro" id="IPR022761">
    <property type="entry name" value="Fumarate_lyase_N"/>
</dbReference>
<comment type="caution">
    <text evidence="5">The sequence shown here is derived from an EMBL/GenBank/DDBJ whole genome shotgun (WGS) entry which is preliminary data.</text>
</comment>
<dbReference type="InterPro" id="IPR018951">
    <property type="entry name" value="Fumarase_C_C"/>
</dbReference>
<dbReference type="Pfam" id="PF00206">
    <property type="entry name" value="Lyase_1"/>
    <property type="match status" value="1"/>
</dbReference>
<organism evidence="5 6">
    <name type="scientific">Pleionea mediterranea</name>
    <dbReference type="NCBI Taxonomy" id="523701"/>
    <lineage>
        <taxon>Bacteria</taxon>
        <taxon>Pseudomonadati</taxon>
        <taxon>Pseudomonadota</taxon>
        <taxon>Gammaproteobacteria</taxon>
        <taxon>Oceanospirillales</taxon>
        <taxon>Pleioneaceae</taxon>
        <taxon>Pleionea</taxon>
    </lineage>
</organism>
<dbReference type="OrthoDB" id="9802809at2"/>
<dbReference type="PRINTS" id="PR00145">
    <property type="entry name" value="ARGSUCLYASE"/>
</dbReference>
<dbReference type="InterPro" id="IPR024083">
    <property type="entry name" value="Fumarase/histidase_N"/>
</dbReference>
<dbReference type="Gene3D" id="1.20.200.10">
    <property type="entry name" value="Fumarase/aspartase (Central domain)"/>
    <property type="match status" value="1"/>
</dbReference>
<dbReference type="GO" id="GO:0006531">
    <property type="term" value="P:aspartate metabolic process"/>
    <property type="evidence" value="ECO:0007669"/>
    <property type="project" value="TreeGrafter"/>
</dbReference>
<feature type="domain" description="Fumarate lyase N-terminal" evidence="3">
    <location>
        <begin position="12"/>
        <end position="353"/>
    </location>
</feature>
<proteinExistence type="predicted"/>
<dbReference type="PANTHER" id="PTHR42696:SF2">
    <property type="entry name" value="ASPARTATE AMMONIA-LYASE"/>
    <property type="match status" value="1"/>
</dbReference>
<dbReference type="FunFam" id="1.10.275.10:FF:000001">
    <property type="entry name" value="Fumarate hydratase, mitochondrial"/>
    <property type="match status" value="1"/>
</dbReference>
<dbReference type="FunFam" id="1.10.40.30:FF:000002">
    <property type="entry name" value="Fumarate hydratase class II"/>
    <property type="match status" value="1"/>
</dbReference>
<dbReference type="PROSITE" id="PS00163">
    <property type="entry name" value="FUMARATE_LYASES"/>
    <property type="match status" value="1"/>
</dbReference>
<name>A0A316FWY4_9GAMM</name>
<dbReference type="Pfam" id="PF10415">
    <property type="entry name" value="FumaraseC_C"/>
    <property type="match status" value="1"/>
</dbReference>
<dbReference type="EMBL" id="QGGU01000003">
    <property type="protein sequence ID" value="PWK53211.1"/>
    <property type="molecule type" value="Genomic_DNA"/>
</dbReference>
<dbReference type="Gene3D" id="1.10.275.10">
    <property type="entry name" value="Fumarase/aspartase (N-terminal domain)"/>
    <property type="match status" value="1"/>
</dbReference>
<dbReference type="InterPro" id="IPR020557">
    <property type="entry name" value="Fumarate_lyase_CS"/>
</dbReference>
<evidence type="ECO:0000256" key="2">
    <source>
        <dbReference type="SAM" id="MobiDB-lite"/>
    </source>
</evidence>
<dbReference type="PRINTS" id="PR00149">
    <property type="entry name" value="FUMRATELYASE"/>
</dbReference>
<dbReference type="Proteomes" id="UP000245790">
    <property type="component" value="Unassembled WGS sequence"/>
</dbReference>
<dbReference type="InterPro" id="IPR000362">
    <property type="entry name" value="Fumarate_lyase_fam"/>
</dbReference>
<evidence type="ECO:0000259" key="3">
    <source>
        <dbReference type="Pfam" id="PF00206"/>
    </source>
</evidence>
<dbReference type="InterPro" id="IPR051546">
    <property type="entry name" value="Aspartate_Ammonia-Lyase"/>
</dbReference>
<feature type="domain" description="Fumarase C C-terminal" evidence="4">
    <location>
        <begin position="419"/>
        <end position="469"/>
    </location>
</feature>
<dbReference type="GO" id="GO:0006099">
    <property type="term" value="P:tricarboxylic acid cycle"/>
    <property type="evidence" value="ECO:0007669"/>
    <property type="project" value="InterPro"/>
</dbReference>
<keyword evidence="1" id="KW-0456">Lyase</keyword>
<dbReference type="InterPro" id="IPR008948">
    <property type="entry name" value="L-Aspartase-like"/>
</dbReference>